<dbReference type="PRINTS" id="PR01438">
    <property type="entry name" value="UNVRSLSTRESS"/>
</dbReference>
<dbReference type="GeneID" id="78550912"/>
<dbReference type="AlphaFoldDB" id="A0A7Y6TU78"/>
<feature type="domain" description="UspA" evidence="2">
    <location>
        <begin position="1"/>
        <end position="152"/>
    </location>
</feature>
<accession>A0A7Y6TU78</accession>
<dbReference type="SUPFAM" id="SSF52402">
    <property type="entry name" value="Adenine nucleotide alpha hydrolases-like"/>
    <property type="match status" value="2"/>
</dbReference>
<evidence type="ECO:0000313" key="4">
    <source>
        <dbReference type="Proteomes" id="UP000566985"/>
    </source>
</evidence>
<dbReference type="PANTHER" id="PTHR46268">
    <property type="entry name" value="STRESS RESPONSE PROTEIN NHAX"/>
    <property type="match status" value="1"/>
</dbReference>
<comment type="similarity">
    <text evidence="1">Belongs to the universal stress protein A family.</text>
</comment>
<dbReference type="RefSeq" id="WP_069729946.1">
    <property type="nucleotide sequence ID" value="NZ_JABWPE010000040.1"/>
</dbReference>
<feature type="domain" description="UspA" evidence="2">
    <location>
        <begin position="204"/>
        <end position="275"/>
    </location>
</feature>
<sequence length="275" mass="29477">MNNTVVACVDGSPSTGPVCDYAAWAAAGLSAPLSLLHVLEKDGHPAVSDLSGSIGIDSKELLTEELVRVEGERSRLLMAQGKAILAGCAERLSRAGVTEVRQLQMHGALDEILAGLDDVRLMVLGRLGSEHTVGSQLESVIRLQKAPVLVVPETFSAPSRVLFAWDGSEASRRNLTRLTVSPLLRGLTCDVVMVNGDDASLQDAQQILKAAGIDAESRLIEDESVTRGLCGYAEENGTDLIVMGAWGHSRLRRFFIGSHTTTMLAESRHPLLMLR</sequence>
<comment type="caution">
    <text evidence="3">The sequence shown here is derived from an EMBL/GenBank/DDBJ whole genome shotgun (WGS) entry which is preliminary data.</text>
</comment>
<evidence type="ECO:0000313" key="3">
    <source>
        <dbReference type="EMBL" id="NUY99030.1"/>
    </source>
</evidence>
<organism evidence="3 4">
    <name type="scientific">Pantoea brenneri</name>
    <dbReference type="NCBI Taxonomy" id="472694"/>
    <lineage>
        <taxon>Bacteria</taxon>
        <taxon>Pseudomonadati</taxon>
        <taxon>Pseudomonadota</taxon>
        <taxon>Gammaproteobacteria</taxon>
        <taxon>Enterobacterales</taxon>
        <taxon>Erwiniaceae</taxon>
        <taxon>Pantoea</taxon>
    </lineage>
</organism>
<protein>
    <submittedName>
        <fullName evidence="3">Universal stress protein</fullName>
    </submittedName>
</protein>
<name>A0A7Y6TU78_9GAMM</name>
<dbReference type="CDD" id="cd00293">
    <property type="entry name" value="USP-like"/>
    <property type="match status" value="2"/>
</dbReference>
<dbReference type="Gene3D" id="3.40.50.12370">
    <property type="match status" value="1"/>
</dbReference>
<evidence type="ECO:0000256" key="1">
    <source>
        <dbReference type="ARBA" id="ARBA00008791"/>
    </source>
</evidence>
<dbReference type="EMBL" id="JABWPM010000040">
    <property type="protein sequence ID" value="NUY99030.1"/>
    <property type="molecule type" value="Genomic_DNA"/>
</dbReference>
<dbReference type="PANTHER" id="PTHR46268:SF15">
    <property type="entry name" value="UNIVERSAL STRESS PROTEIN HP_0031"/>
    <property type="match status" value="1"/>
</dbReference>
<dbReference type="InterPro" id="IPR006016">
    <property type="entry name" value="UspA"/>
</dbReference>
<gene>
    <name evidence="3" type="ORF">HU668_21565</name>
</gene>
<proteinExistence type="inferred from homology"/>
<dbReference type="Pfam" id="PF00582">
    <property type="entry name" value="Usp"/>
    <property type="match status" value="2"/>
</dbReference>
<reference evidence="3 4" key="1">
    <citation type="submission" date="2020-05" db="EMBL/GenBank/DDBJ databases">
        <title>Whole Genome Sequences of Enterobacteriales Associated with the International Space Station.</title>
        <authorList>
            <person name="Bharadwaj A."/>
            <person name="Daudu R."/>
            <person name="Singh N."/>
            <person name="Wood J."/>
            <person name="Debieu M."/>
            <person name="Mason C."/>
            <person name="Wang C."/>
            <person name="Venkateswaran K."/>
        </authorList>
    </citation>
    <scope>NUCLEOTIDE SEQUENCE [LARGE SCALE GENOMIC DNA]</scope>
    <source>
        <strain evidence="3 4">IF5SW-B1</strain>
    </source>
</reference>
<dbReference type="Proteomes" id="UP000566985">
    <property type="component" value="Unassembled WGS sequence"/>
</dbReference>
<dbReference type="InterPro" id="IPR006015">
    <property type="entry name" value="Universal_stress_UspA"/>
</dbReference>
<evidence type="ECO:0000259" key="2">
    <source>
        <dbReference type="Pfam" id="PF00582"/>
    </source>
</evidence>